<reference evidence="5 6" key="1">
    <citation type="submission" date="2019-07" db="EMBL/GenBank/DDBJ databases">
        <authorList>
            <person name="Kim J."/>
        </authorList>
    </citation>
    <scope>NUCLEOTIDE SEQUENCE [LARGE SCALE GENOMIC DNA]</scope>
    <source>
        <strain evidence="5 6">MJ1a</strain>
    </source>
</reference>
<evidence type="ECO:0000313" key="5">
    <source>
        <dbReference type="EMBL" id="TWR27702.1"/>
    </source>
</evidence>
<dbReference type="InterPro" id="IPR023997">
    <property type="entry name" value="TonB-dep_OMP_SusC/RagA_CS"/>
</dbReference>
<keyword evidence="1" id="KW-0798">TonB box</keyword>
<evidence type="ECO:0000259" key="4">
    <source>
        <dbReference type="Pfam" id="PF07715"/>
    </source>
</evidence>
<dbReference type="AlphaFoldDB" id="A0A563U8J6"/>
<feature type="signal peptide" evidence="3">
    <location>
        <begin position="1"/>
        <end position="27"/>
    </location>
</feature>
<dbReference type="SUPFAM" id="SSF56935">
    <property type="entry name" value="Porins"/>
    <property type="match status" value="1"/>
</dbReference>
<keyword evidence="5" id="KW-0675">Receptor</keyword>
<evidence type="ECO:0000256" key="1">
    <source>
        <dbReference type="ARBA" id="ARBA00023077"/>
    </source>
</evidence>
<dbReference type="PROSITE" id="PS01156">
    <property type="entry name" value="TONB_DEPENDENT_REC_2"/>
    <property type="match status" value="1"/>
</dbReference>
<keyword evidence="2" id="KW-0813">Transport</keyword>
<dbReference type="EMBL" id="VOEI01000001">
    <property type="protein sequence ID" value="TWR27702.1"/>
    <property type="molecule type" value="Genomic_DNA"/>
</dbReference>
<dbReference type="Gene3D" id="2.170.130.10">
    <property type="entry name" value="TonB-dependent receptor, plug domain"/>
    <property type="match status" value="1"/>
</dbReference>
<dbReference type="Pfam" id="PF07715">
    <property type="entry name" value="Plug"/>
    <property type="match status" value="1"/>
</dbReference>
<dbReference type="OrthoDB" id="9768177at2"/>
<sequence>MFKSLLRKGRALCLLLACMVSSLVVTAQTKHTGKVIGSDDKLPVVGASVLLKGTTTGTQTDVNGNYSISVKPGDVLVFTYLGYTTQEVTVGQSDVVNVTLRSANNTLNEVVVTGYTAQRKKDISGSVTTVNVTAAKSVPTVSAETMLQGQAAGVNVITQGAPGAGAQVSIRGISNFGNSSPLYVVDGLQTGSISNINPSDIESISVLKDAGAAAIYGVSGGNGVVVVTTKKGKQGKASISYDAFYGTTQPLSGNVFNLLNADQYEQLVAKVDPDNDLMKGNNGKFYDYGYQSGAGSKGVFNQAQAGNFLPNYHLDNDPAKDYLIQKFVRGAGTDWFHEIFKAAPIQQHSLSASAASDKSSYFLSFGYTNQQGTLINTYFKRYQARVNTTFNVKDHIRLGENLSFYYATSPNGGGGLGNGGNQNEGNPISETYRTLPIIPVYDIAGNLGGTYAGPAALGNALNPVGIQQRQTTTHTNEYGIQGTVFAEADFLKHFTARTAYSADIYNRYYYNIGYRQYDSGEAHGGNNSYNEGALYATNFNWSNTIAYKEVFGKHNISLLGGFEQRGFTGRNINATAKNLFSLDPFYANITNGQSGQTTANSSFGANNTPLNRIMSFFGRLDYTYDDKYILGATIRRDGSSLFASGQKWGTFPAVSLAWRASQEEFLKGNAWLNDLKIRGSYGTLGYNANVGQNSAYAAFGGSAGGSSYPITGSSSSVVPGYFSNSLGNPNTTWETDKIFNVGFDMSILNHFDFTVEYYRKTISNLLVNVPLPATVGGLDAAIPAVNFGTVVNKGFDISANYHGASGGFTYSIGANITTLNNKITELGAPFYTTGIRNGNVVYNQVGGSIGDFYGYKVIGYWNNQAQIDALNAQQKPDLFGSTPVYQTDAAPGRFRYQDTNGDGRITDADRTKIGSPLPDFTYGVNLNLSYKKFDLGAVFYGSHGADIYNTIKYWTNFYGSQTGNKSLDLLNNSWTPTNTNPKAPILEKTTSFSTSDAISSYYVESGSFLKLRSVQVGYTFEPSIIKKIGLEKLRAYVQGTNLFTATKYSGLDPELQSVDRNSPGIDLGNYPNNERRFIFGVNVTF</sequence>
<dbReference type="InterPro" id="IPR008969">
    <property type="entry name" value="CarboxyPept-like_regulatory"/>
</dbReference>
<dbReference type="PROSITE" id="PS52016">
    <property type="entry name" value="TONB_DEPENDENT_REC_3"/>
    <property type="match status" value="1"/>
</dbReference>
<organism evidence="5 6">
    <name type="scientific">Mucilaginibacter achroorhodeus</name>
    <dbReference type="NCBI Taxonomy" id="2599294"/>
    <lineage>
        <taxon>Bacteria</taxon>
        <taxon>Pseudomonadati</taxon>
        <taxon>Bacteroidota</taxon>
        <taxon>Sphingobacteriia</taxon>
        <taxon>Sphingobacteriales</taxon>
        <taxon>Sphingobacteriaceae</taxon>
        <taxon>Mucilaginibacter</taxon>
    </lineage>
</organism>
<gene>
    <name evidence="5" type="ORF">FPZ42_00370</name>
</gene>
<keyword evidence="2" id="KW-0472">Membrane</keyword>
<keyword evidence="2" id="KW-1134">Transmembrane beta strand</keyword>
<dbReference type="InterPro" id="IPR010917">
    <property type="entry name" value="TonB_rcpt_CS"/>
</dbReference>
<comment type="similarity">
    <text evidence="2">Belongs to the TonB-dependent receptor family.</text>
</comment>
<dbReference type="InterPro" id="IPR012910">
    <property type="entry name" value="Plug_dom"/>
</dbReference>
<proteinExistence type="inferred from homology"/>
<evidence type="ECO:0000313" key="6">
    <source>
        <dbReference type="Proteomes" id="UP000318010"/>
    </source>
</evidence>
<evidence type="ECO:0000256" key="3">
    <source>
        <dbReference type="SAM" id="SignalP"/>
    </source>
</evidence>
<comment type="subcellular location">
    <subcellularLocation>
        <location evidence="2">Cell outer membrane</location>
        <topology evidence="2">Multi-pass membrane protein</topology>
    </subcellularLocation>
</comment>
<keyword evidence="6" id="KW-1185">Reference proteome</keyword>
<dbReference type="InterPro" id="IPR023996">
    <property type="entry name" value="TonB-dep_OMP_SusC/RagA"/>
</dbReference>
<dbReference type="NCBIfam" id="TIGR04057">
    <property type="entry name" value="SusC_RagA_signa"/>
    <property type="match status" value="1"/>
</dbReference>
<dbReference type="GO" id="GO:0009279">
    <property type="term" value="C:cell outer membrane"/>
    <property type="evidence" value="ECO:0007669"/>
    <property type="project" value="UniProtKB-SubCell"/>
</dbReference>
<dbReference type="InterPro" id="IPR039426">
    <property type="entry name" value="TonB-dep_rcpt-like"/>
</dbReference>
<comment type="caution">
    <text evidence="5">The sequence shown here is derived from an EMBL/GenBank/DDBJ whole genome shotgun (WGS) entry which is preliminary data.</text>
</comment>
<accession>A0A563U8J6</accession>
<keyword evidence="2" id="KW-0812">Transmembrane</keyword>
<dbReference type="Gene3D" id="2.60.40.1120">
    <property type="entry name" value="Carboxypeptidase-like, regulatory domain"/>
    <property type="match status" value="1"/>
</dbReference>
<feature type="domain" description="TonB-dependent receptor plug" evidence="4">
    <location>
        <begin position="120"/>
        <end position="224"/>
    </location>
</feature>
<dbReference type="NCBIfam" id="TIGR04056">
    <property type="entry name" value="OMP_RagA_SusC"/>
    <property type="match status" value="1"/>
</dbReference>
<evidence type="ECO:0000256" key="2">
    <source>
        <dbReference type="PROSITE-ProRule" id="PRU01360"/>
    </source>
</evidence>
<dbReference type="InterPro" id="IPR037066">
    <property type="entry name" value="Plug_dom_sf"/>
</dbReference>
<dbReference type="Pfam" id="PF13715">
    <property type="entry name" value="CarbopepD_reg_2"/>
    <property type="match status" value="1"/>
</dbReference>
<keyword evidence="2" id="KW-0998">Cell outer membrane</keyword>
<name>A0A563U8J6_9SPHI</name>
<dbReference type="SUPFAM" id="SSF49464">
    <property type="entry name" value="Carboxypeptidase regulatory domain-like"/>
    <property type="match status" value="1"/>
</dbReference>
<dbReference type="Proteomes" id="UP000318010">
    <property type="component" value="Unassembled WGS sequence"/>
</dbReference>
<protein>
    <submittedName>
        <fullName evidence="5">TonB-dependent receptor</fullName>
    </submittedName>
</protein>
<feature type="chain" id="PRO_5021945506" evidence="3">
    <location>
        <begin position="28"/>
        <end position="1085"/>
    </location>
</feature>
<keyword evidence="3" id="KW-0732">Signal</keyword>